<dbReference type="Proteomes" id="UP000824120">
    <property type="component" value="Chromosome 3"/>
</dbReference>
<dbReference type="Pfam" id="PF01107">
    <property type="entry name" value="MP"/>
    <property type="match status" value="1"/>
</dbReference>
<dbReference type="InterPro" id="IPR051596">
    <property type="entry name" value="Caulimoviridae_Movement"/>
</dbReference>
<sequence length="543" mass="62776">MNELDELVYAMKDLDLSNNKLKVFMNKGETGGPQGEFEGSTSSIKEEWQETEIKEANFANKAKKGQDFIKQFHNNDKAKFMPNRLPTGDIGTQFLDLDCKRDPEESLNLWAQNMLLYFLLGKGNYSEEEKYIIMINTFVGKVHNWFSGLTDDAEKIIKDDTLEGLKNSLQEATFDGETFRKIQGLNLNLKTEDNLLSRMQRMFARDKISYHEYQEIEKVIEITQTTGKHKLNLLTKPMIDQILRKIPEKKRKKMNYVHLGGIQILVKSIFKEGINCPIVINLSDERFINAREGNLGIVEGNLAYTKLLFTYYPKYCISLKDADFNDALSLHFQIKRKDLFKPGNHIMSIYYQALYTVTNSNYEKIYKNKGMIEIDQKCSGIARIVEAEIQQAQIPDEYEIQFGKTQEIGSTSNPRLSIEYGRNSIRKTISNRYSIKNIEPSNITKIRGRIFNGSEWKNQEILIQTGATANHIKGILIEGIQIYEGKQYTYQTFEGNNFSCKNMVDLPIQLDTIRITVPCYITNHESDQDLILENLFLNKLEDY</sequence>
<dbReference type="AlphaFoldDB" id="A0A9J5ZZZ5"/>
<keyword evidence="1" id="KW-0175">Coiled coil</keyword>
<comment type="caution">
    <text evidence="2">The sequence shown here is derived from an EMBL/GenBank/DDBJ whole genome shotgun (WGS) entry which is preliminary data.</text>
</comment>
<name>A0A9J5ZZZ5_SOLCO</name>
<reference evidence="2 3" key="1">
    <citation type="submission" date="2020-09" db="EMBL/GenBank/DDBJ databases">
        <title>De no assembly of potato wild relative species, Solanum commersonii.</title>
        <authorList>
            <person name="Cho K."/>
        </authorList>
    </citation>
    <scope>NUCLEOTIDE SEQUENCE [LARGE SCALE GENOMIC DNA]</scope>
    <source>
        <strain evidence="2">LZ3.2</strain>
        <tissue evidence="2">Leaf</tissue>
    </source>
</reference>
<feature type="non-terminal residue" evidence="2">
    <location>
        <position position="543"/>
    </location>
</feature>
<evidence type="ECO:0000313" key="3">
    <source>
        <dbReference type="Proteomes" id="UP000824120"/>
    </source>
</evidence>
<dbReference type="PANTHER" id="PTHR47599:SF3">
    <property type="entry name" value="CELL-TO-CELL MOVEMENT PROTEIN"/>
    <property type="match status" value="1"/>
</dbReference>
<dbReference type="EMBL" id="JACXVP010000003">
    <property type="protein sequence ID" value="KAG5617857.1"/>
    <property type="molecule type" value="Genomic_DNA"/>
</dbReference>
<gene>
    <name evidence="2" type="ORF">H5410_017681</name>
</gene>
<evidence type="ECO:0000256" key="1">
    <source>
        <dbReference type="ARBA" id="ARBA00023054"/>
    </source>
</evidence>
<accession>A0A9J5ZZZ5</accession>
<dbReference type="OrthoDB" id="1720541at2759"/>
<organism evidence="2 3">
    <name type="scientific">Solanum commersonii</name>
    <name type="common">Commerson's wild potato</name>
    <name type="synonym">Commerson's nightshade</name>
    <dbReference type="NCBI Taxonomy" id="4109"/>
    <lineage>
        <taxon>Eukaryota</taxon>
        <taxon>Viridiplantae</taxon>
        <taxon>Streptophyta</taxon>
        <taxon>Embryophyta</taxon>
        <taxon>Tracheophyta</taxon>
        <taxon>Spermatophyta</taxon>
        <taxon>Magnoliopsida</taxon>
        <taxon>eudicotyledons</taxon>
        <taxon>Gunneridae</taxon>
        <taxon>Pentapetalae</taxon>
        <taxon>asterids</taxon>
        <taxon>lamiids</taxon>
        <taxon>Solanales</taxon>
        <taxon>Solanaceae</taxon>
        <taxon>Solanoideae</taxon>
        <taxon>Solaneae</taxon>
        <taxon>Solanum</taxon>
    </lineage>
</organism>
<proteinExistence type="predicted"/>
<dbReference type="InterPro" id="IPR028919">
    <property type="entry name" value="Viral_movement"/>
</dbReference>
<dbReference type="PANTHER" id="PTHR47599">
    <property type="entry name" value="CELL-TO-CELL MOVEMENT PROTEIN"/>
    <property type="match status" value="1"/>
</dbReference>
<protein>
    <submittedName>
        <fullName evidence="2">Uncharacterized protein</fullName>
    </submittedName>
</protein>
<keyword evidence="3" id="KW-1185">Reference proteome</keyword>
<evidence type="ECO:0000313" key="2">
    <source>
        <dbReference type="EMBL" id="KAG5617857.1"/>
    </source>
</evidence>